<name>A0A0X8XA89_HALHR</name>
<evidence type="ECO:0000256" key="2">
    <source>
        <dbReference type="ARBA" id="ARBA00008914"/>
    </source>
</evidence>
<keyword evidence="10" id="KW-1185">Reference proteome</keyword>
<dbReference type="AlphaFoldDB" id="A0A0X8XA89"/>
<dbReference type="PROSITE" id="PS51123">
    <property type="entry name" value="OMPA_2"/>
    <property type="match status" value="1"/>
</dbReference>
<feature type="domain" description="OmpA-like" evidence="8">
    <location>
        <begin position="108"/>
        <end position="228"/>
    </location>
</feature>
<comment type="similarity">
    <text evidence="2">Belongs to the MotB family.</text>
</comment>
<dbReference type="EMBL" id="AP017372">
    <property type="protein sequence ID" value="BAU58295.1"/>
    <property type="molecule type" value="Genomic_DNA"/>
</dbReference>
<accession>A0A0X8XA89</accession>
<dbReference type="PANTHER" id="PTHR30329:SF21">
    <property type="entry name" value="LIPOPROTEIN YIAD-RELATED"/>
    <property type="match status" value="1"/>
</dbReference>
<protein>
    <submittedName>
        <fullName evidence="9">Flagellar motor rotation protein MotB</fullName>
    </submittedName>
</protein>
<dbReference type="InterPro" id="IPR006665">
    <property type="entry name" value="OmpA-like"/>
</dbReference>
<sequence length="233" mass="25957">MTTFADLMAVLVVFFVMLYSMSTIDNLRYQQMADSLREVLGPSAVGDDTPRPAPSLVDFDGDFASIERPQINDIDQPEYTQLDEIRDALREALADDIEDGVIQLGEDDEGVLLRFEDHAAFELGRKELQDDFLPVLERIAGVLAETPGIIRVAGHTDDLPIQTDRFRSNFELSSARAVSVVHVFQESGLPSRRMVAQGHADTRPLVPNTSDENRAKNRRVEVVLTEAPEDTSE</sequence>
<evidence type="ECO:0000256" key="4">
    <source>
        <dbReference type="ARBA" id="ARBA00022692"/>
    </source>
</evidence>
<evidence type="ECO:0000256" key="3">
    <source>
        <dbReference type="ARBA" id="ARBA00022475"/>
    </source>
</evidence>
<proteinExistence type="inferred from homology"/>
<evidence type="ECO:0000313" key="9">
    <source>
        <dbReference type="EMBL" id="BAU58295.1"/>
    </source>
</evidence>
<keyword evidence="5" id="KW-1133">Transmembrane helix</keyword>
<keyword evidence="9" id="KW-0966">Cell projection</keyword>
<keyword evidence="6 7" id="KW-0472">Membrane</keyword>
<evidence type="ECO:0000256" key="6">
    <source>
        <dbReference type="ARBA" id="ARBA00023136"/>
    </source>
</evidence>
<gene>
    <name evidence="9" type="primary">motB</name>
    <name evidence="9" type="ORF">HH1059_15850</name>
</gene>
<keyword evidence="4" id="KW-0812">Transmembrane</keyword>
<dbReference type="Gene3D" id="3.30.1330.60">
    <property type="entry name" value="OmpA-like domain"/>
    <property type="match status" value="1"/>
</dbReference>
<dbReference type="InterPro" id="IPR050330">
    <property type="entry name" value="Bact_OuterMem_StrucFunc"/>
</dbReference>
<dbReference type="CDD" id="cd07185">
    <property type="entry name" value="OmpA_C-like"/>
    <property type="match status" value="1"/>
</dbReference>
<keyword evidence="9" id="KW-0282">Flagellum</keyword>
<evidence type="ECO:0000256" key="1">
    <source>
        <dbReference type="ARBA" id="ARBA00004162"/>
    </source>
</evidence>
<dbReference type="InterPro" id="IPR036737">
    <property type="entry name" value="OmpA-like_sf"/>
</dbReference>
<dbReference type="SUPFAM" id="SSF103088">
    <property type="entry name" value="OmpA-like"/>
    <property type="match status" value="1"/>
</dbReference>
<dbReference type="KEGG" id="hhk:HH1059_15850"/>
<evidence type="ECO:0000256" key="7">
    <source>
        <dbReference type="PROSITE-ProRule" id="PRU00473"/>
    </source>
</evidence>
<evidence type="ECO:0000313" key="10">
    <source>
        <dbReference type="Proteomes" id="UP000218890"/>
    </source>
</evidence>
<keyword evidence="3" id="KW-1003">Cell membrane</keyword>
<dbReference type="InterPro" id="IPR025713">
    <property type="entry name" value="MotB-like_N_dom"/>
</dbReference>
<comment type="subcellular location">
    <subcellularLocation>
        <location evidence="1">Cell membrane</location>
        <topology evidence="1">Single-pass membrane protein</topology>
    </subcellularLocation>
</comment>
<keyword evidence="9" id="KW-0969">Cilium</keyword>
<dbReference type="Proteomes" id="UP000218890">
    <property type="component" value="Chromosome"/>
</dbReference>
<organism evidence="9 10">
    <name type="scientific">Halorhodospira halochloris</name>
    <name type="common">Ectothiorhodospira halochloris</name>
    <dbReference type="NCBI Taxonomy" id="1052"/>
    <lineage>
        <taxon>Bacteria</taxon>
        <taxon>Pseudomonadati</taxon>
        <taxon>Pseudomonadota</taxon>
        <taxon>Gammaproteobacteria</taxon>
        <taxon>Chromatiales</taxon>
        <taxon>Ectothiorhodospiraceae</taxon>
        <taxon>Halorhodospira</taxon>
    </lineage>
</organism>
<dbReference type="PANTHER" id="PTHR30329">
    <property type="entry name" value="STATOR ELEMENT OF FLAGELLAR MOTOR COMPLEX"/>
    <property type="match status" value="1"/>
</dbReference>
<dbReference type="Pfam" id="PF13677">
    <property type="entry name" value="MotB_plug"/>
    <property type="match status" value="1"/>
</dbReference>
<evidence type="ECO:0000256" key="5">
    <source>
        <dbReference type="ARBA" id="ARBA00022989"/>
    </source>
</evidence>
<reference evidence="9" key="1">
    <citation type="submission" date="2016-02" db="EMBL/GenBank/DDBJ databases">
        <title>Halorhodospira halochloris DSM-1059 complete genome, version 2.</title>
        <authorList>
            <person name="Tsukatani Y."/>
        </authorList>
    </citation>
    <scope>NUCLEOTIDE SEQUENCE</scope>
    <source>
        <strain evidence="9">DSM 1059</strain>
    </source>
</reference>
<evidence type="ECO:0000259" key="8">
    <source>
        <dbReference type="PROSITE" id="PS51123"/>
    </source>
</evidence>
<dbReference type="Pfam" id="PF00691">
    <property type="entry name" value="OmpA"/>
    <property type="match status" value="1"/>
</dbReference>
<dbReference type="GO" id="GO:0005886">
    <property type="term" value="C:plasma membrane"/>
    <property type="evidence" value="ECO:0007669"/>
    <property type="project" value="UniProtKB-SubCell"/>
</dbReference>